<dbReference type="InterPro" id="IPR023214">
    <property type="entry name" value="HAD_sf"/>
</dbReference>
<dbReference type="EMBL" id="CXWD01000004">
    <property type="protein sequence ID" value="CTQ67220.1"/>
    <property type="molecule type" value="Genomic_DNA"/>
</dbReference>
<keyword evidence="2" id="KW-0808">Transferase</keyword>
<dbReference type="STRING" id="388408.LAX5112_01274"/>
<evidence type="ECO:0000259" key="1">
    <source>
        <dbReference type="Pfam" id="PF25109"/>
    </source>
</evidence>
<proteinExistence type="predicted"/>
<dbReference type="AlphaFoldDB" id="A0A0M6ZYV2"/>
<evidence type="ECO:0000313" key="2">
    <source>
        <dbReference type="EMBL" id="CTQ67220.1"/>
    </source>
</evidence>
<name>A0A0M6ZYV2_9HYPH</name>
<dbReference type="Proteomes" id="UP000053235">
    <property type="component" value="Unassembled WGS sequence"/>
</dbReference>
<protein>
    <submittedName>
        <fullName evidence="2">Polynucleotide kinase</fullName>
    </submittedName>
</protein>
<dbReference type="GO" id="GO:0016301">
    <property type="term" value="F:kinase activity"/>
    <property type="evidence" value="ECO:0007669"/>
    <property type="project" value="UniProtKB-KW"/>
</dbReference>
<dbReference type="RefSeq" id="WP_055671107.1">
    <property type="nucleotide sequence ID" value="NZ_CXWD01000004.1"/>
</dbReference>
<feature type="domain" description="Polynucleotide kinase PNKP phosphatase" evidence="1">
    <location>
        <begin position="3"/>
        <end position="141"/>
    </location>
</feature>
<organism evidence="2 3">
    <name type="scientific">Roseibium alexandrii</name>
    <dbReference type="NCBI Taxonomy" id="388408"/>
    <lineage>
        <taxon>Bacteria</taxon>
        <taxon>Pseudomonadati</taxon>
        <taxon>Pseudomonadota</taxon>
        <taxon>Alphaproteobacteria</taxon>
        <taxon>Hyphomicrobiales</taxon>
        <taxon>Stappiaceae</taxon>
        <taxon>Roseibium</taxon>
    </lineage>
</organism>
<gene>
    <name evidence="2" type="ORF">LAX5112_01274</name>
</gene>
<dbReference type="InterPro" id="IPR056782">
    <property type="entry name" value="HAD_PNKP"/>
</dbReference>
<reference evidence="3" key="1">
    <citation type="submission" date="2015-07" db="EMBL/GenBank/DDBJ databases">
        <authorList>
            <person name="Rodrigo-Torres Lidia"/>
            <person name="Arahal R.David."/>
        </authorList>
    </citation>
    <scope>NUCLEOTIDE SEQUENCE [LARGE SCALE GENOMIC DNA]</scope>
    <source>
        <strain evidence="3">CECT 5112</strain>
    </source>
</reference>
<dbReference type="Gene3D" id="3.40.50.1000">
    <property type="entry name" value="HAD superfamily/HAD-like"/>
    <property type="match status" value="1"/>
</dbReference>
<keyword evidence="3" id="KW-1185">Reference proteome</keyword>
<accession>A0A0M6ZYV2</accession>
<dbReference type="InterPro" id="IPR036412">
    <property type="entry name" value="HAD-like_sf"/>
</dbReference>
<dbReference type="SUPFAM" id="SSF56784">
    <property type="entry name" value="HAD-like"/>
    <property type="match status" value="1"/>
</dbReference>
<evidence type="ECO:0000313" key="3">
    <source>
        <dbReference type="Proteomes" id="UP000053235"/>
    </source>
</evidence>
<dbReference type="Pfam" id="PF25109">
    <property type="entry name" value="HAD_PNKP"/>
    <property type="match status" value="1"/>
</dbReference>
<keyword evidence="2" id="KW-0418">Kinase</keyword>
<sequence>MFVIFDLDGTLCDITHRLHFIQGKKKDYDAFFDACIDDRPKWEILHVLDGLVSCGHKVEIWSGRSERVREQTVDWLDKQAGIGKLLRFMRPEKDFRPDVDLKRHWLMTERARGGFPNLTFDDRQRLVDMWRAEGVTCCQVEAWEES</sequence>